<sequence>MAFKSSGARHDPLRSSGGLHEANRFQRGVAEFLRLPLILTAVFCLVAVGVSLLDRLTPDDAGFRTLVRSVVSEEGAVDFLSAVATSLLTVTSITFSVLLLAVQQTASSLTPVVFDQFLRRTANQVYFGFFIGATTFSFLVLGLAHKQPAPLYSAALTLVLVVASLVVLLMLIHSTIDQMRPESVVRSIHELALQAREVELKMLGRTRMARHSDPDRPEREIHVMDTGFVVTVDTEKLGAIASSAGDDVEVIVEGRLGEYMVFDDLLVRLVNIDPEDSSYDDDVIDAFGIDDIRDVNVESGYALDQLENIAWETGTSASQSPQTASTAIRTLSDLLGRWLMAGERDRSERSTRQDELPVVYTDGAVERGLVALSTLLVGSSESRQAQTTAKILHSFARLIPRLQDKDRAAFDDALDAALPAVIQQAEIPPLRDALAELEKVMNKHGHDTERVRLVRNLLTEATSQMMPKPTDEPEAAHPRREGDREEGVRSSANETETSRRSETRVGDLN</sequence>
<dbReference type="AlphaFoldDB" id="A0A3A5M2K4"/>
<feature type="region of interest" description="Disordered" evidence="1">
    <location>
        <begin position="460"/>
        <end position="509"/>
    </location>
</feature>
<proteinExistence type="predicted"/>
<dbReference type="InterPro" id="IPR018723">
    <property type="entry name" value="DUF2254_membrane"/>
</dbReference>
<dbReference type="EMBL" id="QZVT01000015">
    <property type="protein sequence ID" value="RJT75617.1"/>
    <property type="molecule type" value="Genomic_DNA"/>
</dbReference>
<evidence type="ECO:0000256" key="2">
    <source>
        <dbReference type="SAM" id="Phobius"/>
    </source>
</evidence>
<accession>A0A3A5M2K4</accession>
<evidence type="ECO:0000313" key="3">
    <source>
        <dbReference type="EMBL" id="RJT75617.1"/>
    </source>
</evidence>
<keyword evidence="2" id="KW-0812">Transmembrane</keyword>
<evidence type="ECO:0000313" key="4">
    <source>
        <dbReference type="Proteomes" id="UP000272560"/>
    </source>
</evidence>
<feature type="transmembrane region" description="Helical" evidence="2">
    <location>
        <begin position="79"/>
        <end position="102"/>
    </location>
</feature>
<name>A0A3A5M2K4_9MICC</name>
<feature type="compositionally biased region" description="Basic and acidic residues" evidence="1">
    <location>
        <begin position="496"/>
        <end position="509"/>
    </location>
</feature>
<dbReference type="RefSeq" id="WP_120150470.1">
    <property type="nucleotide sequence ID" value="NZ_QZVT01000015.1"/>
</dbReference>
<organism evidence="3 4">
    <name type="scientific">Arthrobacter cheniae</name>
    <dbReference type="NCBI Taxonomy" id="1258888"/>
    <lineage>
        <taxon>Bacteria</taxon>
        <taxon>Bacillati</taxon>
        <taxon>Actinomycetota</taxon>
        <taxon>Actinomycetes</taxon>
        <taxon>Micrococcales</taxon>
        <taxon>Micrococcaceae</taxon>
        <taxon>Arthrobacter</taxon>
    </lineage>
</organism>
<comment type="caution">
    <text evidence="3">The sequence shown here is derived from an EMBL/GenBank/DDBJ whole genome shotgun (WGS) entry which is preliminary data.</text>
</comment>
<keyword evidence="2" id="KW-0472">Membrane</keyword>
<dbReference type="OrthoDB" id="4661324at2"/>
<dbReference type="Pfam" id="PF10011">
    <property type="entry name" value="DUF2254"/>
    <property type="match status" value="1"/>
</dbReference>
<feature type="transmembrane region" description="Helical" evidence="2">
    <location>
        <begin position="32"/>
        <end position="53"/>
    </location>
</feature>
<gene>
    <name evidence="3" type="ORF">D6T63_17495</name>
</gene>
<protein>
    <submittedName>
        <fullName evidence="3">DUF2254 domain-containing protein</fullName>
    </submittedName>
</protein>
<evidence type="ECO:0000256" key="1">
    <source>
        <dbReference type="SAM" id="MobiDB-lite"/>
    </source>
</evidence>
<keyword evidence="2" id="KW-1133">Transmembrane helix</keyword>
<keyword evidence="4" id="KW-1185">Reference proteome</keyword>
<feature type="transmembrane region" description="Helical" evidence="2">
    <location>
        <begin position="123"/>
        <end position="145"/>
    </location>
</feature>
<reference evidence="3 4" key="1">
    <citation type="submission" date="2018-09" db="EMBL/GenBank/DDBJ databases">
        <title>Novel species of Arthrobacter.</title>
        <authorList>
            <person name="Liu Q."/>
            <person name="Xin Y.-H."/>
        </authorList>
    </citation>
    <scope>NUCLEOTIDE SEQUENCE [LARGE SCALE GENOMIC DNA]</scope>
    <source>
        <strain evidence="3 4">Hz2</strain>
    </source>
</reference>
<dbReference type="Proteomes" id="UP000272560">
    <property type="component" value="Unassembled WGS sequence"/>
</dbReference>
<feature type="transmembrane region" description="Helical" evidence="2">
    <location>
        <begin position="151"/>
        <end position="172"/>
    </location>
</feature>
<feature type="compositionally biased region" description="Basic and acidic residues" evidence="1">
    <location>
        <begin position="469"/>
        <end position="488"/>
    </location>
</feature>